<comment type="function">
    <text evidence="6">Also exhibits azoreductase activity. Catalyzes the reductive cleavage of the azo bond in aromatic azo compounds to the corresponding amines.</text>
</comment>
<keyword evidence="4 6" id="KW-0520">NAD</keyword>
<comment type="caution">
    <text evidence="6">Lacks conserved residue(s) required for the propagation of feature annotation.</text>
</comment>
<comment type="cofactor">
    <cofactor evidence="6">
        <name>FMN</name>
        <dbReference type="ChEBI" id="CHEBI:58210"/>
    </cofactor>
    <text evidence="6">Binds 1 FMN per subunit.</text>
</comment>
<evidence type="ECO:0000256" key="3">
    <source>
        <dbReference type="ARBA" id="ARBA00023002"/>
    </source>
</evidence>
<dbReference type="PANTHER" id="PTHR43741">
    <property type="entry name" value="FMN-DEPENDENT NADH-AZOREDUCTASE 1"/>
    <property type="match status" value="1"/>
</dbReference>
<protein>
    <recommendedName>
        <fullName evidence="6">FMN dependent NADH:quinone oxidoreductase</fullName>
        <ecNumber evidence="6">1.6.5.-</ecNumber>
    </recommendedName>
    <alternativeName>
        <fullName evidence="6">Azo-dye reductase</fullName>
    </alternativeName>
    <alternativeName>
        <fullName evidence="6">FMN-dependent NADH-azo compound oxidoreductase</fullName>
    </alternativeName>
    <alternativeName>
        <fullName evidence="6">FMN-dependent NADH-azoreductase</fullName>
        <ecNumber evidence="6">1.7.1.17</ecNumber>
    </alternativeName>
</protein>
<comment type="subunit">
    <text evidence="6">Homodimer.</text>
</comment>
<evidence type="ECO:0000256" key="6">
    <source>
        <dbReference type="HAMAP-Rule" id="MF_01216"/>
    </source>
</evidence>
<proteinExistence type="inferred from homology"/>
<dbReference type="InterPro" id="IPR050104">
    <property type="entry name" value="FMN-dep_NADH:Q_OxRdtase_AzoR1"/>
</dbReference>
<evidence type="ECO:0000259" key="7">
    <source>
        <dbReference type="Pfam" id="PF02525"/>
    </source>
</evidence>
<dbReference type="InterPro" id="IPR003680">
    <property type="entry name" value="Flavodoxin_fold"/>
</dbReference>
<comment type="function">
    <text evidence="6">Quinone reductase that provides resistance to thiol-specific stress caused by electrophilic quinones.</text>
</comment>
<dbReference type="SUPFAM" id="SSF52218">
    <property type="entry name" value="Flavoproteins"/>
    <property type="match status" value="1"/>
</dbReference>
<organism evidence="8 9">
    <name type="scientific">Sphingomonas swuensis</name>
    <dbReference type="NCBI Taxonomy" id="977800"/>
    <lineage>
        <taxon>Bacteria</taxon>
        <taxon>Pseudomonadati</taxon>
        <taxon>Pseudomonadota</taxon>
        <taxon>Alphaproteobacteria</taxon>
        <taxon>Sphingomonadales</taxon>
        <taxon>Sphingomonadaceae</taxon>
        <taxon>Sphingomonas</taxon>
    </lineage>
</organism>
<dbReference type="Pfam" id="PF02525">
    <property type="entry name" value="Flavodoxin_2"/>
    <property type="match status" value="1"/>
</dbReference>
<keyword evidence="1 6" id="KW-0285">Flavoprotein</keyword>
<comment type="catalytic activity">
    <reaction evidence="5">
        <text>N,N-dimethyl-1,4-phenylenediamine + anthranilate + 2 NAD(+) = 2-(4-dimethylaminophenyl)diazenylbenzoate + 2 NADH + 2 H(+)</text>
        <dbReference type="Rhea" id="RHEA:55872"/>
        <dbReference type="ChEBI" id="CHEBI:15378"/>
        <dbReference type="ChEBI" id="CHEBI:15783"/>
        <dbReference type="ChEBI" id="CHEBI:16567"/>
        <dbReference type="ChEBI" id="CHEBI:57540"/>
        <dbReference type="ChEBI" id="CHEBI:57945"/>
        <dbReference type="ChEBI" id="CHEBI:71579"/>
        <dbReference type="EC" id="1.7.1.17"/>
    </reaction>
    <physiologicalReaction direction="right-to-left" evidence="5">
        <dbReference type="Rhea" id="RHEA:55874"/>
    </physiologicalReaction>
</comment>
<evidence type="ECO:0000256" key="4">
    <source>
        <dbReference type="ARBA" id="ARBA00023027"/>
    </source>
</evidence>
<comment type="similarity">
    <text evidence="6">Belongs to the azoreductase type 1 family.</text>
</comment>
<dbReference type="EC" id="1.7.1.17" evidence="6"/>
<keyword evidence="2 6" id="KW-0288">FMN</keyword>
<evidence type="ECO:0000313" key="8">
    <source>
        <dbReference type="EMBL" id="GAA4012746.1"/>
    </source>
</evidence>
<dbReference type="PANTHER" id="PTHR43741:SF4">
    <property type="entry name" value="FMN-DEPENDENT NADH:QUINONE OXIDOREDUCTASE"/>
    <property type="match status" value="1"/>
</dbReference>
<keyword evidence="9" id="KW-1185">Reference proteome</keyword>
<dbReference type="HAMAP" id="MF_01216">
    <property type="entry name" value="Azoreductase_type1"/>
    <property type="match status" value="1"/>
</dbReference>
<feature type="binding site" evidence="6">
    <location>
        <begin position="77"/>
        <end position="80"/>
    </location>
    <ligand>
        <name>FMN</name>
        <dbReference type="ChEBI" id="CHEBI:58210"/>
    </ligand>
</feature>
<dbReference type="RefSeq" id="WP_344706135.1">
    <property type="nucleotide sequence ID" value="NZ_BAABBQ010000001.1"/>
</dbReference>
<comment type="catalytic activity">
    <reaction evidence="6">
        <text>2 a quinone + NADH + H(+) = 2 a 1,4-benzosemiquinone + NAD(+)</text>
        <dbReference type="Rhea" id="RHEA:65952"/>
        <dbReference type="ChEBI" id="CHEBI:15378"/>
        <dbReference type="ChEBI" id="CHEBI:57540"/>
        <dbReference type="ChEBI" id="CHEBI:57945"/>
        <dbReference type="ChEBI" id="CHEBI:132124"/>
        <dbReference type="ChEBI" id="CHEBI:134225"/>
    </reaction>
</comment>
<dbReference type="EMBL" id="BAABBQ010000001">
    <property type="protein sequence ID" value="GAA4012746.1"/>
    <property type="molecule type" value="Genomic_DNA"/>
</dbReference>
<dbReference type="InterPro" id="IPR029039">
    <property type="entry name" value="Flavoprotein-like_sf"/>
</dbReference>
<accession>A0ABP7SJV2</accession>
<dbReference type="Gene3D" id="3.40.50.360">
    <property type="match status" value="1"/>
</dbReference>
<evidence type="ECO:0000313" key="9">
    <source>
        <dbReference type="Proteomes" id="UP001500235"/>
    </source>
</evidence>
<feature type="binding site" evidence="6">
    <location>
        <begin position="16"/>
        <end position="18"/>
    </location>
    <ligand>
        <name>FMN</name>
        <dbReference type="ChEBI" id="CHEBI:58210"/>
    </ligand>
</feature>
<reference evidence="9" key="1">
    <citation type="journal article" date="2019" name="Int. J. Syst. Evol. Microbiol.">
        <title>The Global Catalogue of Microorganisms (GCM) 10K type strain sequencing project: providing services to taxonomists for standard genome sequencing and annotation.</title>
        <authorList>
            <consortium name="The Broad Institute Genomics Platform"/>
            <consortium name="The Broad Institute Genome Sequencing Center for Infectious Disease"/>
            <person name="Wu L."/>
            <person name="Ma J."/>
        </authorList>
    </citation>
    <scope>NUCLEOTIDE SEQUENCE [LARGE SCALE GENOMIC DNA]</scope>
    <source>
        <strain evidence="9">JCM 17563</strain>
    </source>
</reference>
<sequence length="184" mass="19471">MATILHLDSSITGDNSVSRILSRSIVERLANAGPGTEVIQRDLVAAPISHLTLDAFADPSVLDEFLAADTVVIGAPMYNFTIPTQLKSWLDRILVAGKTFRYTENGPEGLAGGKRVIIALARGGFYGADSPASALEHTETYLRGVFGFIGIEPEFVAADGIAIGPEQRETSLAQALGDTEKLAA</sequence>
<feature type="binding site" evidence="6">
    <location>
        <position position="10"/>
    </location>
    <ligand>
        <name>FMN</name>
        <dbReference type="ChEBI" id="CHEBI:58210"/>
    </ligand>
</feature>
<dbReference type="InterPro" id="IPR023048">
    <property type="entry name" value="NADH:quinone_OxRdtase_FMN_depd"/>
</dbReference>
<evidence type="ECO:0000256" key="1">
    <source>
        <dbReference type="ARBA" id="ARBA00022630"/>
    </source>
</evidence>
<comment type="caution">
    <text evidence="8">The sequence shown here is derived from an EMBL/GenBank/DDBJ whole genome shotgun (WGS) entry which is preliminary data.</text>
</comment>
<gene>
    <name evidence="6" type="primary">azoR</name>
    <name evidence="8" type="ORF">GCM10022280_08440</name>
</gene>
<evidence type="ECO:0000256" key="2">
    <source>
        <dbReference type="ARBA" id="ARBA00022643"/>
    </source>
</evidence>
<dbReference type="Proteomes" id="UP001500235">
    <property type="component" value="Unassembled WGS sequence"/>
</dbReference>
<evidence type="ECO:0000256" key="5">
    <source>
        <dbReference type="ARBA" id="ARBA00048542"/>
    </source>
</evidence>
<keyword evidence="3 6" id="KW-0560">Oxidoreductase</keyword>
<feature type="domain" description="Flavodoxin-like fold" evidence="7">
    <location>
        <begin position="3"/>
        <end position="181"/>
    </location>
</feature>
<name>A0ABP7SJV2_9SPHN</name>
<dbReference type="EC" id="1.6.5.-" evidence="6"/>